<organism evidence="1 2">
    <name type="scientific">Streptomyces afghaniensis 772</name>
    <dbReference type="NCBI Taxonomy" id="1283301"/>
    <lineage>
        <taxon>Bacteria</taxon>
        <taxon>Bacillati</taxon>
        <taxon>Actinomycetota</taxon>
        <taxon>Actinomycetes</taxon>
        <taxon>Kitasatosporales</taxon>
        <taxon>Streptomycetaceae</taxon>
        <taxon>Streptomyces</taxon>
    </lineage>
</organism>
<dbReference type="PATRIC" id="fig|1283301.3.peg.7542"/>
<comment type="caution">
    <text evidence="1">The sequence shown here is derived from an EMBL/GenBank/DDBJ whole genome shotgun (WGS) entry which is preliminary data.</text>
</comment>
<sequence length="83" mass="8437">MLGTIGLVMTAVSLVCHVLLAINGDGSWGDVAIDAPGLATFGIGRVSALPDVGLRAAFRGLPSSFAGGPRCLGAHPRRTAPRR</sequence>
<reference evidence="1 2" key="1">
    <citation type="submission" date="2013-02" db="EMBL/GenBank/DDBJ databases">
        <title>Draft Genome Sequence of Streptomyces afghaniensis, Which Produces Compounds of the Julimycin B-Complex.</title>
        <authorList>
            <person name="Gruening B.A."/>
            <person name="Praeg A."/>
            <person name="Erxleben A."/>
            <person name="Guenther S."/>
            <person name="Fiedler H.-P."/>
            <person name="Goodfellow M."/>
            <person name="Mueller M."/>
        </authorList>
    </citation>
    <scope>NUCLEOTIDE SEQUENCE [LARGE SCALE GENOMIC DNA]</scope>
    <source>
        <strain evidence="1 2">772</strain>
    </source>
</reference>
<dbReference type="HOGENOM" id="CLU_2540978_0_0_11"/>
<dbReference type="OrthoDB" id="4336761at2"/>
<proteinExistence type="predicted"/>
<dbReference type="EMBL" id="AOPY01001644">
    <property type="protein sequence ID" value="EPJ35361.1"/>
    <property type="molecule type" value="Genomic_DNA"/>
</dbReference>
<accession>S4MFV6</accession>
<protein>
    <submittedName>
        <fullName evidence="1">Uncharacterized protein</fullName>
    </submittedName>
</protein>
<dbReference type="Proteomes" id="UP000015001">
    <property type="component" value="Unassembled WGS sequence"/>
</dbReference>
<evidence type="ECO:0000313" key="1">
    <source>
        <dbReference type="EMBL" id="EPJ35361.1"/>
    </source>
</evidence>
<dbReference type="RefSeq" id="WP_020276434.1">
    <property type="nucleotide sequence ID" value="NZ_KE354419.1"/>
</dbReference>
<keyword evidence="2" id="KW-1185">Reference proteome</keyword>
<name>S4MFV6_9ACTN</name>
<gene>
    <name evidence="1" type="ORF">STAFG_7600</name>
</gene>
<evidence type="ECO:0000313" key="2">
    <source>
        <dbReference type="Proteomes" id="UP000015001"/>
    </source>
</evidence>
<dbReference type="AlphaFoldDB" id="S4MFV6"/>